<dbReference type="EMBL" id="FTMD01000019">
    <property type="protein sequence ID" value="SIR53433.1"/>
    <property type="molecule type" value="Genomic_DNA"/>
</dbReference>
<gene>
    <name evidence="2" type="ORF">SAMN05421829_1191</name>
</gene>
<accession>A0A1N7BQD4</accession>
<dbReference type="Proteomes" id="UP000186819">
    <property type="component" value="Unassembled WGS sequence"/>
</dbReference>
<keyword evidence="3" id="KW-1185">Reference proteome</keyword>
<sequence>MISPLAARSRLYDLHWHTDGPPLAVEAWWGRETLSGGFEFHLDTLSQDAFLALEPMLGQAVTLRTALSDGSRSERSGLVRAVANPGSDGGWSRYRL</sequence>
<dbReference type="Gene3D" id="2.30.110.50">
    <property type="match status" value="1"/>
</dbReference>
<organism evidence="2 3">
    <name type="scientific">Aromatoleum tolulyticum</name>
    <dbReference type="NCBI Taxonomy" id="34027"/>
    <lineage>
        <taxon>Bacteria</taxon>
        <taxon>Pseudomonadati</taxon>
        <taxon>Pseudomonadota</taxon>
        <taxon>Betaproteobacteria</taxon>
        <taxon>Rhodocyclales</taxon>
        <taxon>Rhodocyclaceae</taxon>
        <taxon>Aromatoleum</taxon>
    </lineage>
</organism>
<feature type="non-terminal residue" evidence="2">
    <location>
        <position position="96"/>
    </location>
</feature>
<dbReference type="Pfam" id="PF05954">
    <property type="entry name" value="Phage_GPD"/>
    <property type="match status" value="1"/>
</dbReference>
<proteinExistence type="predicted"/>
<dbReference type="STRING" id="34027.SAMN05421829_1191"/>
<feature type="region of interest" description="Disordered" evidence="1">
    <location>
        <begin position="69"/>
        <end position="96"/>
    </location>
</feature>
<dbReference type="SUPFAM" id="SSF69279">
    <property type="entry name" value="Phage tail proteins"/>
    <property type="match status" value="1"/>
</dbReference>
<evidence type="ECO:0000313" key="2">
    <source>
        <dbReference type="EMBL" id="SIR53433.1"/>
    </source>
</evidence>
<name>A0A1N7BQD4_9RHOO</name>
<reference evidence="3" key="1">
    <citation type="submission" date="2017-01" db="EMBL/GenBank/DDBJ databases">
        <authorList>
            <person name="Varghese N."/>
            <person name="Submissions S."/>
        </authorList>
    </citation>
    <scope>NUCLEOTIDE SEQUENCE [LARGE SCALE GENOMIC DNA]</scope>
    <source>
        <strain evidence="3">ATCC 51758</strain>
    </source>
</reference>
<evidence type="ECO:0000256" key="1">
    <source>
        <dbReference type="SAM" id="MobiDB-lite"/>
    </source>
</evidence>
<dbReference type="RefSeq" id="WP_244551773.1">
    <property type="nucleotide sequence ID" value="NZ_FTMD01000019.1"/>
</dbReference>
<dbReference type="AlphaFoldDB" id="A0A1N7BQD4"/>
<evidence type="ECO:0000313" key="3">
    <source>
        <dbReference type="Proteomes" id="UP000186819"/>
    </source>
</evidence>
<protein>
    <submittedName>
        <fullName evidence="2">Phage late control gene D protein (GPD)</fullName>
    </submittedName>
</protein>